<evidence type="ECO:0000313" key="2">
    <source>
        <dbReference type="Proteomes" id="UP000183812"/>
    </source>
</evidence>
<accession>A0A1G7FJS6</accession>
<dbReference type="Proteomes" id="UP000183812">
    <property type="component" value="Unassembled WGS sequence"/>
</dbReference>
<dbReference type="RefSeq" id="WP_013066180.1">
    <property type="nucleotide sequence ID" value="NZ_CP061202.1"/>
</dbReference>
<proteinExistence type="predicted"/>
<gene>
    <name evidence="1" type="ORF">SAMN04244550_01002</name>
</gene>
<sequence length="60" mass="6360">MTRLFGIIYALVGPTVAGVLIVVALTMNMYDMKTMIYAAVIGFVAALPVAWIVAGKINDA</sequence>
<dbReference type="OMA" id="AWIVAGK"/>
<protein>
    <recommendedName>
        <fullName evidence="3">CTP synthetase</fullName>
    </recommendedName>
</protein>
<evidence type="ECO:0000313" key="1">
    <source>
        <dbReference type="EMBL" id="SDE75845.1"/>
    </source>
</evidence>
<evidence type="ECO:0008006" key="3">
    <source>
        <dbReference type="Google" id="ProtNLM"/>
    </source>
</evidence>
<dbReference type="GeneID" id="31489389"/>
<dbReference type="EMBL" id="FNAY01000003">
    <property type="protein sequence ID" value="SDE75845.1"/>
    <property type="molecule type" value="Genomic_DNA"/>
</dbReference>
<dbReference type="AlphaFoldDB" id="A0A1G7FJS6"/>
<name>A0A1G7FJS6_RHOCA</name>
<organism evidence="1 2">
    <name type="scientific">Rhodobacter capsulatus</name>
    <name type="common">Rhodopseudomonas capsulata</name>
    <dbReference type="NCBI Taxonomy" id="1061"/>
    <lineage>
        <taxon>Bacteria</taxon>
        <taxon>Pseudomonadati</taxon>
        <taxon>Pseudomonadota</taxon>
        <taxon>Alphaproteobacteria</taxon>
        <taxon>Rhodobacterales</taxon>
        <taxon>Rhodobacter group</taxon>
        <taxon>Rhodobacter</taxon>
    </lineage>
</organism>
<reference evidence="1 2" key="1">
    <citation type="submission" date="2016-10" db="EMBL/GenBank/DDBJ databases">
        <authorList>
            <person name="de Groot N.N."/>
        </authorList>
    </citation>
    <scope>NUCLEOTIDE SEQUENCE [LARGE SCALE GENOMIC DNA]</scope>
    <source>
        <strain evidence="2">DSM 938 / 37b4</strain>
    </source>
</reference>
<dbReference type="OrthoDB" id="7510999at2"/>